<comment type="caution">
    <text evidence="1">The sequence shown here is derived from an EMBL/GenBank/DDBJ whole genome shotgun (WGS) entry which is preliminary data.</text>
</comment>
<reference evidence="1 2" key="1">
    <citation type="journal article" date="2020" name="Front. Microbiol.">
        <title>Phenotypic and Genetic Characterization of the Cheese Ripening Yeast Geotrichum candidum.</title>
        <authorList>
            <person name="Perkins V."/>
            <person name="Vignola S."/>
            <person name="Lessard M.H."/>
            <person name="Plante P.L."/>
            <person name="Corbeil J."/>
            <person name="Dugat-Bony E."/>
            <person name="Frenette M."/>
            <person name="Labrie S."/>
        </authorList>
    </citation>
    <scope>NUCLEOTIDE SEQUENCE [LARGE SCALE GENOMIC DNA]</scope>
    <source>
        <strain evidence="1 2">LMA-1147</strain>
    </source>
</reference>
<evidence type="ECO:0000313" key="2">
    <source>
        <dbReference type="Proteomes" id="UP000744676"/>
    </source>
</evidence>
<proteinExistence type="predicted"/>
<sequence length="329" mass="34964">MVNVGINGFGRIGRINPEVTVVAVNDPFIDIEYAAYMFKYDSTHGKYKGEVSHDDSHIIIDGKKITVFGERDPASIPWGKAGADYVVESTGVFTTTEKASAHLKGGAKKVVISAPSADAPMFVVGVNQDKYTSDLQVISNASCTTNCLAPLAKIINDNFGIVEGLMTTVHSITATQKTVDGPSHKDWRGGRTASGNIIPSSTGAAKAVGKVIPELNGKLTGLSLRVPTVDVSVVDLTVRLEKAASYDDIKKVVKAAAEGPLKGVVGYTEDQVVSTDFIGDSRSSIFDAAAGILLNENFVKLISWYDNEFGYSARVVDLLVYIAGVDAKN</sequence>
<dbReference type="EMBL" id="QVQA01000334">
    <property type="protein sequence ID" value="KAF5092730.1"/>
    <property type="molecule type" value="Genomic_DNA"/>
</dbReference>
<organism evidence="1 2">
    <name type="scientific">Geotrichum galactomycetum</name>
    <dbReference type="NCBI Taxonomy" id="27317"/>
    <lineage>
        <taxon>Eukaryota</taxon>
        <taxon>Fungi</taxon>
        <taxon>Dikarya</taxon>
        <taxon>Ascomycota</taxon>
        <taxon>Saccharomycotina</taxon>
        <taxon>Dipodascomycetes</taxon>
        <taxon>Dipodascales</taxon>
        <taxon>Dipodascaceae</taxon>
        <taxon>Geotrichum</taxon>
    </lineage>
</organism>
<dbReference type="Proteomes" id="UP000744676">
    <property type="component" value="Unassembled WGS sequence"/>
</dbReference>
<name>A0ACB6UYF5_9ASCO</name>
<evidence type="ECO:0000313" key="1">
    <source>
        <dbReference type="EMBL" id="KAF5092730.1"/>
    </source>
</evidence>
<gene>
    <name evidence="1" type="ORF">D0Z00_004440</name>
</gene>
<accession>A0ACB6UYF5</accession>
<keyword evidence="2" id="KW-1185">Reference proteome</keyword>
<protein>
    <submittedName>
        <fullName evidence="1">Uncharacterized protein</fullName>
    </submittedName>
</protein>